<proteinExistence type="predicted"/>
<name>A0A1Y6F4C6_9SPHN</name>
<dbReference type="EMBL" id="FXWG01000002">
    <property type="protein sequence ID" value="SMQ69808.1"/>
    <property type="molecule type" value="Genomic_DNA"/>
</dbReference>
<dbReference type="RefSeq" id="WP_143256012.1">
    <property type="nucleotide sequence ID" value="NZ_FXWG01000002.1"/>
</dbReference>
<sequence length="148" mass="16378">MNWKPSRIKIVAAVVITSLSMISCDMPRDPQLTTDLVKETGTIRLGWVEGAKADEHVSDALANLQKKTGADLEITRGDSEQVFADLAGGKIDLVYGKFPIDSPWSKEVYFGRALGWRARAPKQESVSRFAMRNGENGWIMLVEEAARP</sequence>
<dbReference type="Proteomes" id="UP000194420">
    <property type="component" value="Unassembled WGS sequence"/>
</dbReference>
<organism evidence="1 2">
    <name type="scientific">Altererythrobacter xiamenensis</name>
    <dbReference type="NCBI Taxonomy" id="1316679"/>
    <lineage>
        <taxon>Bacteria</taxon>
        <taxon>Pseudomonadati</taxon>
        <taxon>Pseudomonadota</taxon>
        <taxon>Alphaproteobacteria</taxon>
        <taxon>Sphingomonadales</taxon>
        <taxon>Erythrobacteraceae</taxon>
        <taxon>Altererythrobacter</taxon>
    </lineage>
</organism>
<reference evidence="2" key="1">
    <citation type="submission" date="2017-04" db="EMBL/GenBank/DDBJ databases">
        <authorList>
            <person name="Varghese N."/>
            <person name="Submissions S."/>
        </authorList>
    </citation>
    <scope>NUCLEOTIDE SEQUENCE [LARGE SCALE GENOMIC DNA]</scope>
</reference>
<dbReference type="PROSITE" id="PS51257">
    <property type="entry name" value="PROKAR_LIPOPROTEIN"/>
    <property type="match status" value="1"/>
</dbReference>
<dbReference type="Gene3D" id="3.40.190.10">
    <property type="entry name" value="Periplasmic binding protein-like II"/>
    <property type="match status" value="1"/>
</dbReference>
<evidence type="ECO:0000313" key="1">
    <source>
        <dbReference type="EMBL" id="SMQ69808.1"/>
    </source>
</evidence>
<protein>
    <recommendedName>
        <fullName evidence="3">Extracellular solute-binding protein, family 3</fullName>
    </recommendedName>
</protein>
<dbReference type="AlphaFoldDB" id="A0A1Y6F4C6"/>
<evidence type="ECO:0008006" key="3">
    <source>
        <dbReference type="Google" id="ProtNLM"/>
    </source>
</evidence>
<accession>A0A1Y6F4C6</accession>
<evidence type="ECO:0000313" key="2">
    <source>
        <dbReference type="Proteomes" id="UP000194420"/>
    </source>
</evidence>
<gene>
    <name evidence="1" type="ORF">SAMN06297468_1991</name>
</gene>
<keyword evidence="2" id="KW-1185">Reference proteome</keyword>
<dbReference type="OrthoDB" id="7427069at2"/>